<protein>
    <recommendedName>
        <fullName evidence="1">BTB domain-containing protein</fullName>
    </recommendedName>
</protein>
<accession>A0A0H2RY49</accession>
<dbReference type="InterPro" id="IPR011333">
    <property type="entry name" value="SKP1/BTB/POZ_sf"/>
</dbReference>
<name>A0A0H2RY49_9AGAM</name>
<evidence type="ECO:0000259" key="1">
    <source>
        <dbReference type="PROSITE" id="PS50097"/>
    </source>
</evidence>
<dbReference type="SUPFAM" id="SSF54695">
    <property type="entry name" value="POZ domain"/>
    <property type="match status" value="1"/>
</dbReference>
<dbReference type="SMART" id="SM00225">
    <property type="entry name" value="BTB"/>
    <property type="match status" value="1"/>
</dbReference>
<reference evidence="2 3" key="1">
    <citation type="submission" date="2015-04" db="EMBL/GenBank/DDBJ databases">
        <title>Complete genome sequence of Schizopora paradoxa KUC8140, a cosmopolitan wood degrader in East Asia.</title>
        <authorList>
            <consortium name="DOE Joint Genome Institute"/>
            <person name="Min B."/>
            <person name="Park H."/>
            <person name="Jang Y."/>
            <person name="Kim J.-J."/>
            <person name="Kim K.H."/>
            <person name="Pangilinan J."/>
            <person name="Lipzen A."/>
            <person name="Riley R."/>
            <person name="Grigoriev I.V."/>
            <person name="Spatafora J.W."/>
            <person name="Choi I.-G."/>
        </authorList>
    </citation>
    <scope>NUCLEOTIDE SEQUENCE [LARGE SCALE GENOMIC DNA]</scope>
    <source>
        <strain evidence="2 3">KUC8140</strain>
    </source>
</reference>
<evidence type="ECO:0000313" key="2">
    <source>
        <dbReference type="EMBL" id="KLO16679.1"/>
    </source>
</evidence>
<sequence length="335" mass="37954">MAADADKTPKPHDILWFSDGSVVLAADEYLFKVHKGVLSLHSPVFKDMFELPDIMDGSVEGGIGTGEDQEMYEGLPLVTLAGDKGEDVVHLLRRVYDSRYHNRESRNTPLKTVLALLLLSSKYEFKDIRNDVIYQISKLYPLEFGENVALEEAERGDPQFGLERKESHFVLLHAALTSNAEIILPTLFYKCSMIPMPSILKSCRDSGIHQSSVERLLVGRENLREAISRQSLNVLRSLKYGAELPFYAKKHLESCQCLETAAYTQPQDLVDEWNEPTSGEGLARHHLTSICNRCLFYVGSEIDKKREEIWADIPKFFGCSAWTVLKDELKEITNL</sequence>
<organism evidence="2 3">
    <name type="scientific">Schizopora paradoxa</name>
    <dbReference type="NCBI Taxonomy" id="27342"/>
    <lineage>
        <taxon>Eukaryota</taxon>
        <taxon>Fungi</taxon>
        <taxon>Dikarya</taxon>
        <taxon>Basidiomycota</taxon>
        <taxon>Agaricomycotina</taxon>
        <taxon>Agaricomycetes</taxon>
        <taxon>Hymenochaetales</taxon>
        <taxon>Schizoporaceae</taxon>
        <taxon>Schizopora</taxon>
    </lineage>
</organism>
<gene>
    <name evidence="2" type="ORF">SCHPADRAFT_847866</name>
</gene>
<dbReference type="InParanoid" id="A0A0H2RY49"/>
<keyword evidence="3" id="KW-1185">Reference proteome</keyword>
<dbReference type="Proteomes" id="UP000053477">
    <property type="component" value="Unassembled WGS sequence"/>
</dbReference>
<dbReference type="OrthoDB" id="2879636at2759"/>
<dbReference type="EMBL" id="KQ085913">
    <property type="protein sequence ID" value="KLO16679.1"/>
    <property type="molecule type" value="Genomic_DNA"/>
</dbReference>
<dbReference type="PROSITE" id="PS50097">
    <property type="entry name" value="BTB"/>
    <property type="match status" value="1"/>
</dbReference>
<feature type="domain" description="BTB" evidence="1">
    <location>
        <begin position="20"/>
        <end position="104"/>
    </location>
</feature>
<proteinExistence type="predicted"/>
<evidence type="ECO:0000313" key="3">
    <source>
        <dbReference type="Proteomes" id="UP000053477"/>
    </source>
</evidence>
<dbReference type="Gene3D" id="3.30.710.10">
    <property type="entry name" value="Potassium Channel Kv1.1, Chain A"/>
    <property type="match status" value="1"/>
</dbReference>
<dbReference type="AlphaFoldDB" id="A0A0H2RY49"/>
<dbReference type="CDD" id="cd18186">
    <property type="entry name" value="BTB_POZ_ZBTB_KLHL-like"/>
    <property type="match status" value="1"/>
</dbReference>
<dbReference type="Pfam" id="PF00651">
    <property type="entry name" value="BTB"/>
    <property type="match status" value="1"/>
</dbReference>
<dbReference type="InterPro" id="IPR000210">
    <property type="entry name" value="BTB/POZ_dom"/>
</dbReference>